<dbReference type="AlphaFoldDB" id="A0AAD7M7B9"/>
<keyword evidence="3" id="KW-1185">Reference proteome</keyword>
<feature type="compositionally biased region" description="Low complexity" evidence="1">
    <location>
        <begin position="39"/>
        <end position="48"/>
    </location>
</feature>
<organism evidence="2 3">
    <name type="scientific">Mycena rosella</name>
    <name type="common">Pink bonnet</name>
    <name type="synonym">Agaricus rosellus</name>
    <dbReference type="NCBI Taxonomy" id="1033263"/>
    <lineage>
        <taxon>Eukaryota</taxon>
        <taxon>Fungi</taxon>
        <taxon>Dikarya</taxon>
        <taxon>Basidiomycota</taxon>
        <taxon>Agaricomycotina</taxon>
        <taxon>Agaricomycetes</taxon>
        <taxon>Agaricomycetidae</taxon>
        <taxon>Agaricales</taxon>
        <taxon>Marasmiineae</taxon>
        <taxon>Mycenaceae</taxon>
        <taxon>Mycena</taxon>
    </lineage>
</organism>
<comment type="caution">
    <text evidence="2">The sequence shown here is derived from an EMBL/GenBank/DDBJ whole genome shotgun (WGS) entry which is preliminary data.</text>
</comment>
<evidence type="ECO:0000313" key="2">
    <source>
        <dbReference type="EMBL" id="KAJ7704617.1"/>
    </source>
</evidence>
<feature type="region of interest" description="Disordered" evidence="1">
    <location>
        <begin position="39"/>
        <end position="59"/>
    </location>
</feature>
<dbReference type="EMBL" id="JARKIE010000010">
    <property type="protein sequence ID" value="KAJ7704617.1"/>
    <property type="molecule type" value="Genomic_DNA"/>
</dbReference>
<name>A0AAD7M7B9_MYCRO</name>
<accession>A0AAD7M7B9</accession>
<proteinExistence type="predicted"/>
<evidence type="ECO:0000256" key="1">
    <source>
        <dbReference type="SAM" id="MobiDB-lite"/>
    </source>
</evidence>
<protein>
    <submittedName>
        <fullName evidence="2">Uncharacterized protein</fullName>
    </submittedName>
</protein>
<reference evidence="2" key="1">
    <citation type="submission" date="2023-03" db="EMBL/GenBank/DDBJ databases">
        <title>Massive genome expansion in bonnet fungi (Mycena s.s.) driven by repeated elements and novel gene families across ecological guilds.</title>
        <authorList>
            <consortium name="Lawrence Berkeley National Laboratory"/>
            <person name="Harder C.B."/>
            <person name="Miyauchi S."/>
            <person name="Viragh M."/>
            <person name="Kuo A."/>
            <person name="Thoen E."/>
            <person name="Andreopoulos B."/>
            <person name="Lu D."/>
            <person name="Skrede I."/>
            <person name="Drula E."/>
            <person name="Henrissat B."/>
            <person name="Morin E."/>
            <person name="Kohler A."/>
            <person name="Barry K."/>
            <person name="LaButti K."/>
            <person name="Morin E."/>
            <person name="Salamov A."/>
            <person name="Lipzen A."/>
            <person name="Mereny Z."/>
            <person name="Hegedus B."/>
            <person name="Baldrian P."/>
            <person name="Stursova M."/>
            <person name="Weitz H."/>
            <person name="Taylor A."/>
            <person name="Grigoriev I.V."/>
            <person name="Nagy L.G."/>
            <person name="Martin F."/>
            <person name="Kauserud H."/>
        </authorList>
    </citation>
    <scope>NUCLEOTIDE SEQUENCE</scope>
    <source>
        <strain evidence="2">CBHHK067</strain>
    </source>
</reference>
<evidence type="ECO:0000313" key="3">
    <source>
        <dbReference type="Proteomes" id="UP001221757"/>
    </source>
</evidence>
<gene>
    <name evidence="2" type="ORF">B0H17DRAFT_1040089</name>
</gene>
<dbReference type="Proteomes" id="UP001221757">
    <property type="component" value="Unassembled WGS sequence"/>
</dbReference>
<sequence length="71" mass="7516">MKAPAWMMASGRYQSAFTISAAITLLPAVMSSLALLSSSSTASSSSISETRECDPAYTRSPGFRDVIKILP</sequence>